<dbReference type="Proteomes" id="UP000054144">
    <property type="component" value="Unassembled WGS sequence"/>
</dbReference>
<gene>
    <name evidence="1" type="ORF">FISHEDRAFT_43178</name>
</gene>
<dbReference type="InterPro" id="IPR011990">
    <property type="entry name" value="TPR-like_helical_dom_sf"/>
</dbReference>
<proteinExistence type="predicted"/>
<organism evidence="1 2">
    <name type="scientific">Fistulina hepatica ATCC 64428</name>
    <dbReference type="NCBI Taxonomy" id="1128425"/>
    <lineage>
        <taxon>Eukaryota</taxon>
        <taxon>Fungi</taxon>
        <taxon>Dikarya</taxon>
        <taxon>Basidiomycota</taxon>
        <taxon>Agaricomycotina</taxon>
        <taxon>Agaricomycetes</taxon>
        <taxon>Agaricomycetidae</taxon>
        <taxon>Agaricales</taxon>
        <taxon>Fistulinaceae</taxon>
        <taxon>Fistulina</taxon>
    </lineage>
</organism>
<sequence length="137" mass="15729">MGLDNTNNYADTTSTDINDYWYTDSATQDLLAVMNACLHNLYDVRRAKGIFDRMRERHNNPLLDTRIYNAVLEAYLGMVSIRDDPVIKAYWLACAWDLFDTMAVGLGLLSNDSRIAPSSATYANMFLAWMRHVQIFF</sequence>
<name>A0A0D7ADR1_9AGAR</name>
<accession>A0A0D7ADR1</accession>
<dbReference type="AlphaFoldDB" id="A0A0D7ADR1"/>
<dbReference type="EMBL" id="KN881832">
    <property type="protein sequence ID" value="KIY48559.1"/>
    <property type="molecule type" value="Genomic_DNA"/>
</dbReference>
<evidence type="ECO:0000313" key="2">
    <source>
        <dbReference type="Proteomes" id="UP000054144"/>
    </source>
</evidence>
<keyword evidence="2" id="KW-1185">Reference proteome</keyword>
<dbReference type="Gene3D" id="1.25.40.10">
    <property type="entry name" value="Tetratricopeptide repeat domain"/>
    <property type="match status" value="1"/>
</dbReference>
<evidence type="ECO:0008006" key="3">
    <source>
        <dbReference type="Google" id="ProtNLM"/>
    </source>
</evidence>
<protein>
    <recommendedName>
        <fullName evidence="3">Pentacotripeptide-repeat region of PRORP domain-containing protein</fullName>
    </recommendedName>
</protein>
<evidence type="ECO:0000313" key="1">
    <source>
        <dbReference type="EMBL" id="KIY48559.1"/>
    </source>
</evidence>
<dbReference type="OrthoDB" id="276422at2759"/>
<reference evidence="1 2" key="1">
    <citation type="journal article" date="2015" name="Fungal Genet. Biol.">
        <title>Evolution of novel wood decay mechanisms in Agaricales revealed by the genome sequences of Fistulina hepatica and Cylindrobasidium torrendii.</title>
        <authorList>
            <person name="Floudas D."/>
            <person name="Held B.W."/>
            <person name="Riley R."/>
            <person name="Nagy L.G."/>
            <person name="Koehler G."/>
            <person name="Ransdell A.S."/>
            <person name="Younus H."/>
            <person name="Chow J."/>
            <person name="Chiniquy J."/>
            <person name="Lipzen A."/>
            <person name="Tritt A."/>
            <person name="Sun H."/>
            <person name="Haridas S."/>
            <person name="LaButti K."/>
            <person name="Ohm R.A."/>
            <person name="Kues U."/>
            <person name="Blanchette R.A."/>
            <person name="Grigoriev I.V."/>
            <person name="Minto R.E."/>
            <person name="Hibbett D.S."/>
        </authorList>
    </citation>
    <scope>NUCLEOTIDE SEQUENCE [LARGE SCALE GENOMIC DNA]</scope>
    <source>
        <strain evidence="1 2">ATCC 64428</strain>
    </source>
</reference>